<dbReference type="EMBL" id="JBHLYW010000022">
    <property type="protein sequence ID" value="MFC0079246.1"/>
    <property type="molecule type" value="Genomic_DNA"/>
</dbReference>
<protein>
    <recommendedName>
        <fullName evidence="8">Glycogen synthase</fullName>
        <ecNumber evidence="8">2.4.1.21</ecNumber>
    </recommendedName>
    <alternativeName>
        <fullName evidence="8">Starch [bacterial glycogen] synthase</fullName>
    </alternativeName>
</protein>
<keyword evidence="12" id="KW-1185">Reference proteome</keyword>
<evidence type="ECO:0000256" key="4">
    <source>
        <dbReference type="ARBA" id="ARBA00010281"/>
    </source>
</evidence>
<dbReference type="InterPro" id="IPR001296">
    <property type="entry name" value="Glyco_trans_1"/>
</dbReference>
<dbReference type="RefSeq" id="WP_379686777.1">
    <property type="nucleotide sequence ID" value="NZ_JBHLYW010000022.1"/>
</dbReference>
<evidence type="ECO:0000256" key="5">
    <source>
        <dbReference type="ARBA" id="ARBA00022676"/>
    </source>
</evidence>
<dbReference type="NCBIfam" id="TIGR02095">
    <property type="entry name" value="glgA"/>
    <property type="match status" value="1"/>
</dbReference>
<keyword evidence="6 8" id="KW-0808">Transferase</keyword>
<dbReference type="Pfam" id="PF00534">
    <property type="entry name" value="Glycos_transf_1"/>
    <property type="match status" value="1"/>
</dbReference>
<dbReference type="HAMAP" id="MF_00484">
    <property type="entry name" value="Glycogen_synth"/>
    <property type="match status" value="1"/>
</dbReference>
<gene>
    <name evidence="8" type="primary">glgA</name>
    <name evidence="11" type="ORF">ACFFLS_19520</name>
</gene>
<dbReference type="GO" id="GO:0009011">
    <property type="term" value="F:alpha-1,4-glucan glucosyltransferase (ADP-glucose donor) activity"/>
    <property type="evidence" value="ECO:0007669"/>
    <property type="project" value="UniProtKB-EC"/>
</dbReference>
<evidence type="ECO:0000256" key="6">
    <source>
        <dbReference type="ARBA" id="ARBA00022679"/>
    </source>
</evidence>
<dbReference type="Gene3D" id="3.40.50.2000">
    <property type="entry name" value="Glycogen Phosphorylase B"/>
    <property type="match status" value="2"/>
</dbReference>
<evidence type="ECO:0000256" key="7">
    <source>
        <dbReference type="ARBA" id="ARBA00023056"/>
    </source>
</evidence>
<evidence type="ECO:0000256" key="3">
    <source>
        <dbReference type="ARBA" id="ARBA00004964"/>
    </source>
</evidence>
<sequence>MEIFHISAECYPVAKVGGLADVVGALPKYQQLAGHDLRVVIPCYDIKFNAENKFECVHWGDVKLGKYVFPFSVLKETTNKLGYELYLIEIKELFDRTNIYGYEDDIERFLSFQIAVLDWIMARNKIPDIVNCHDHHTGLIPFLMQFAYDYDVLKNVKTVLTIHNGLYQGWFGYDKLHYLPEFDLIHVGFLDWNKSINSLAVGIKCANAVTTVSPSYLNEINKAANGLESLFNSVRYKSRGILNGIDIEIWDSSKDKMIIENYSIENFEIGKRINKEKLCEQFDLDASKPLFSFIGRLFEEKGGDLLPQASALSLSENFESINILILGSGNSEIESQLQQLTNDYKGNYNVFIGYNEELAHLIYAGSDFILMPSRVEPCGLNQMYALKYGTVPIVRRTGGLRDTIIDFGDNGNGICHDQASVGDICYSISRALKLYEDKMSFNQIIKRGMIANHSWEKVCEEYIEIYNLIIQQNEI</sequence>
<keyword evidence="5 8" id="KW-0328">Glycosyltransferase</keyword>
<dbReference type="SUPFAM" id="SSF53756">
    <property type="entry name" value="UDP-Glycosyltransferase/glycogen phosphorylase"/>
    <property type="match status" value="1"/>
</dbReference>
<dbReference type="PANTHER" id="PTHR45825">
    <property type="entry name" value="GRANULE-BOUND STARCH SYNTHASE 1, CHLOROPLASTIC/AMYLOPLASTIC"/>
    <property type="match status" value="1"/>
</dbReference>
<comment type="function">
    <text evidence="2 8">Synthesizes alpha-1,4-glucan chains using ADP-glucose.</text>
</comment>
<organism evidence="11 12">
    <name type="scientific">Flavobacterium procerum</name>
    <dbReference type="NCBI Taxonomy" id="1455569"/>
    <lineage>
        <taxon>Bacteria</taxon>
        <taxon>Pseudomonadati</taxon>
        <taxon>Bacteroidota</taxon>
        <taxon>Flavobacteriia</taxon>
        <taxon>Flavobacteriales</taxon>
        <taxon>Flavobacteriaceae</taxon>
        <taxon>Flavobacterium</taxon>
    </lineage>
</organism>
<accession>A0ABV6BUZ4</accession>
<evidence type="ECO:0000313" key="12">
    <source>
        <dbReference type="Proteomes" id="UP001589734"/>
    </source>
</evidence>
<evidence type="ECO:0000259" key="10">
    <source>
        <dbReference type="Pfam" id="PF08323"/>
    </source>
</evidence>
<dbReference type="EC" id="2.4.1.21" evidence="8"/>
<evidence type="ECO:0000313" key="11">
    <source>
        <dbReference type="EMBL" id="MFC0079246.1"/>
    </source>
</evidence>
<evidence type="ECO:0000256" key="1">
    <source>
        <dbReference type="ARBA" id="ARBA00001478"/>
    </source>
</evidence>
<reference evidence="11 12" key="1">
    <citation type="submission" date="2024-09" db="EMBL/GenBank/DDBJ databases">
        <authorList>
            <person name="Sun Q."/>
            <person name="Mori K."/>
        </authorList>
    </citation>
    <scope>NUCLEOTIDE SEQUENCE [LARGE SCALE GENOMIC DNA]</scope>
    <source>
        <strain evidence="11 12">CGMCC 1.12926</strain>
    </source>
</reference>
<dbReference type="InterPro" id="IPR013534">
    <property type="entry name" value="Starch_synth_cat_dom"/>
</dbReference>
<feature type="domain" description="Glycosyl transferase family 1" evidence="9">
    <location>
        <begin position="276"/>
        <end position="443"/>
    </location>
</feature>
<dbReference type="InterPro" id="IPR011835">
    <property type="entry name" value="GS/SS"/>
</dbReference>
<comment type="catalytic activity">
    <reaction evidence="1 8">
        <text>[(1-&gt;4)-alpha-D-glucosyl](n) + ADP-alpha-D-glucose = [(1-&gt;4)-alpha-D-glucosyl](n+1) + ADP + H(+)</text>
        <dbReference type="Rhea" id="RHEA:18189"/>
        <dbReference type="Rhea" id="RHEA-COMP:9584"/>
        <dbReference type="Rhea" id="RHEA-COMP:9587"/>
        <dbReference type="ChEBI" id="CHEBI:15378"/>
        <dbReference type="ChEBI" id="CHEBI:15444"/>
        <dbReference type="ChEBI" id="CHEBI:57498"/>
        <dbReference type="ChEBI" id="CHEBI:456216"/>
        <dbReference type="EC" id="2.4.1.21"/>
    </reaction>
</comment>
<evidence type="ECO:0000256" key="8">
    <source>
        <dbReference type="HAMAP-Rule" id="MF_00484"/>
    </source>
</evidence>
<dbReference type="Proteomes" id="UP001589734">
    <property type="component" value="Unassembled WGS sequence"/>
</dbReference>
<dbReference type="CDD" id="cd03791">
    <property type="entry name" value="GT5_Glycogen_synthase_DULL1-like"/>
    <property type="match status" value="1"/>
</dbReference>
<dbReference type="Pfam" id="PF08323">
    <property type="entry name" value="Glyco_transf_5"/>
    <property type="match status" value="1"/>
</dbReference>
<name>A0ABV6BUZ4_9FLAO</name>
<dbReference type="PANTHER" id="PTHR45825:SF11">
    <property type="entry name" value="ALPHA AMYLASE DOMAIN-CONTAINING PROTEIN"/>
    <property type="match status" value="1"/>
</dbReference>
<comment type="caution">
    <text evidence="11">The sequence shown here is derived from an EMBL/GenBank/DDBJ whole genome shotgun (WGS) entry which is preliminary data.</text>
</comment>
<comment type="similarity">
    <text evidence="4 8">Belongs to the glycosyltransferase 1 family. Bacterial/plant glycogen synthase subfamily.</text>
</comment>
<evidence type="ECO:0000256" key="2">
    <source>
        <dbReference type="ARBA" id="ARBA00002764"/>
    </source>
</evidence>
<keyword evidence="7 8" id="KW-0320">Glycogen biosynthesis</keyword>
<feature type="binding site" evidence="8">
    <location>
        <position position="15"/>
    </location>
    <ligand>
        <name>ADP-alpha-D-glucose</name>
        <dbReference type="ChEBI" id="CHEBI:57498"/>
    </ligand>
</feature>
<proteinExistence type="inferred from homology"/>
<feature type="domain" description="Starch synthase catalytic" evidence="10">
    <location>
        <begin position="3"/>
        <end position="231"/>
    </location>
</feature>
<evidence type="ECO:0000259" key="9">
    <source>
        <dbReference type="Pfam" id="PF00534"/>
    </source>
</evidence>
<comment type="pathway">
    <text evidence="3 8">Glycan biosynthesis; glycogen biosynthesis.</text>
</comment>